<feature type="transmembrane region" description="Helical" evidence="6">
    <location>
        <begin position="164"/>
        <end position="187"/>
    </location>
</feature>
<feature type="compositionally biased region" description="Low complexity" evidence="5">
    <location>
        <begin position="741"/>
        <end position="769"/>
    </location>
</feature>
<feature type="compositionally biased region" description="Polar residues" evidence="5">
    <location>
        <begin position="923"/>
        <end position="933"/>
    </location>
</feature>
<dbReference type="SMART" id="SM01417">
    <property type="entry name" value="Solute_trans_a"/>
    <property type="match status" value="1"/>
</dbReference>
<keyword evidence="8" id="KW-1185">Reference proteome</keyword>
<feature type="compositionally biased region" description="Polar residues" evidence="5">
    <location>
        <begin position="635"/>
        <end position="649"/>
    </location>
</feature>
<feature type="compositionally biased region" description="Polar residues" evidence="5">
    <location>
        <begin position="1059"/>
        <end position="1073"/>
    </location>
</feature>
<evidence type="ECO:0000313" key="8">
    <source>
        <dbReference type="Proteomes" id="UP000054845"/>
    </source>
</evidence>
<feature type="compositionally biased region" description="Basic and acidic residues" evidence="5">
    <location>
        <begin position="412"/>
        <end position="424"/>
    </location>
</feature>
<feature type="region of interest" description="Disordered" evidence="5">
    <location>
        <begin position="1051"/>
        <end position="1198"/>
    </location>
</feature>
<dbReference type="GO" id="GO:0016020">
    <property type="term" value="C:membrane"/>
    <property type="evidence" value="ECO:0007669"/>
    <property type="project" value="UniProtKB-SubCell"/>
</dbReference>
<feature type="region of interest" description="Disordered" evidence="5">
    <location>
        <begin position="739"/>
        <end position="979"/>
    </location>
</feature>
<feature type="compositionally biased region" description="Acidic residues" evidence="5">
    <location>
        <begin position="456"/>
        <end position="480"/>
    </location>
</feature>
<evidence type="ECO:0000256" key="6">
    <source>
        <dbReference type="SAM" id="Phobius"/>
    </source>
</evidence>
<feature type="transmembrane region" description="Helical" evidence="6">
    <location>
        <begin position="35"/>
        <end position="55"/>
    </location>
</feature>
<feature type="transmembrane region" description="Helical" evidence="6">
    <location>
        <begin position="283"/>
        <end position="302"/>
    </location>
</feature>
<organism evidence="7 8">
    <name type="scientific">Ceraceosorus bombacis</name>
    <dbReference type="NCBI Taxonomy" id="401625"/>
    <lineage>
        <taxon>Eukaryota</taxon>
        <taxon>Fungi</taxon>
        <taxon>Dikarya</taxon>
        <taxon>Basidiomycota</taxon>
        <taxon>Ustilaginomycotina</taxon>
        <taxon>Exobasidiomycetes</taxon>
        <taxon>Ceraceosorales</taxon>
        <taxon>Ceraceosoraceae</taxon>
        <taxon>Ceraceosorus</taxon>
    </lineage>
</organism>
<dbReference type="PANTHER" id="PTHR23423">
    <property type="entry name" value="ORGANIC SOLUTE TRANSPORTER-RELATED"/>
    <property type="match status" value="1"/>
</dbReference>
<feature type="compositionally biased region" description="Polar residues" evidence="5">
    <location>
        <begin position="889"/>
        <end position="899"/>
    </location>
</feature>
<feature type="compositionally biased region" description="Polar residues" evidence="5">
    <location>
        <begin position="865"/>
        <end position="881"/>
    </location>
</feature>
<keyword evidence="4 6" id="KW-0472">Membrane</keyword>
<comment type="subcellular location">
    <subcellularLocation>
        <location evidence="1">Membrane</location>
        <topology evidence="1">Multi-pass membrane protein</topology>
    </subcellularLocation>
</comment>
<feature type="region of interest" description="Disordered" evidence="5">
    <location>
        <begin position="381"/>
        <end position="522"/>
    </location>
</feature>
<sequence length="1198" mass="130999">MSHNVTSTGCPVVYKPLDPVPFYQDGQLNFKAHQVGWIISGFFALVATSCTVYLVDRHLVFYTCPQQQRHIVRMLLMVPIYAIVSWLSYFYYNHAIYYETVRDCYESVVITSFFYLLLQYIGDTPVEQDEVFRNVKLKKWFFPLGWWKYRPSGLHFLWLMKISILQYAIVRPVCTLAAVALEYFGYYCLASWSPKFGHIYISLIISISVTVAMYCVVQFYLPVQKELKPYSPVLKFLSVKTIVFLVFWQSTFLSILAYFNVIKETEYMTVEEVQVGINALLETFEMFIFGFVHLVAFTHKIYRPADRTRRTKRWAAFKDVIDFRDWWYGMKDSSRYVLSRSRGRDFTYVDEVRRQKYDHLEKAMGRDRWAELDRERQRAKAASKSFFKDGGGPDEGSGDVDVEDTAASSVPDSEKKAAEQDSRSKMRRGLSSAAASGENDPSLGRPKGNRALDPLYDPEAEDTGNLDDNEEDDAFDGDQDDSIRRESRGLMSHIAKPALPTLPSLHYDDTPPPLFAPERKTFRPDQRRYKLTALDDIEQEEELDEKVQDAKEARSRRQGSGSIGAWWRGVVARLSGSETAEPVHPQADEVLGNVRSSDHDDRPAVSKKWSSSSNESAEISALRDADSPLDRFIATHQSPEGTSEHSPVNATRELVGPATPRQTTAETRPPILQTVSTGRIDKEALGMPNAFSRVSSMRTTAARTEATHADSHMSPRLLPDAVGRADSLPVLENGVGVQSHAASVDGHAANGAAASSPVPAPVSSETSPSTFQPRDYTARDRPPSPTASSAAGVPRGTLFSDPATDRYAARAATRPPVQISSGGTSKSTRLPVSRTSGLTRESKSMIRAHRSSEPEKPVELASQARGLQTDQSRHQPSQAGLQTPRAYLQPQQTVQSPSASLDAVLRPQDFSSQRLKHGHASAPNASPQVQPAPSETPVVAPRPVRASAQQFSAPSTSTVPAQKRISTGSSTSFIAPPNSIFSSSPIQTEAVLGDNRAISASGSKVDSSTVAYQSERGVILASSSTSGHAFASLPADSRHFASTSPQIVAGRSMGVVESDGSQNAGLSEPSHSARTAEIHSPRARSSQPPPLAAPHRAPSVSSAKTTQSGPSAGVASPQTATGPKGKKISLILPTALSPKGLSEPANVQEPVSSQRAAPASTTTSASEAGLTLCRSTKVWKRKSESTSACPPSPEQRAP</sequence>
<evidence type="ECO:0000256" key="2">
    <source>
        <dbReference type="ARBA" id="ARBA00022692"/>
    </source>
</evidence>
<feature type="region of interest" description="Disordered" evidence="5">
    <location>
        <begin position="541"/>
        <end position="562"/>
    </location>
</feature>
<dbReference type="AlphaFoldDB" id="A0A0P1BK59"/>
<accession>A0A0P1BK59</accession>
<dbReference type="EMBL" id="CCYA01000318">
    <property type="protein sequence ID" value="CEH16464.1"/>
    <property type="molecule type" value="Genomic_DNA"/>
</dbReference>
<evidence type="ECO:0000256" key="3">
    <source>
        <dbReference type="ARBA" id="ARBA00022989"/>
    </source>
</evidence>
<evidence type="ECO:0000313" key="7">
    <source>
        <dbReference type="EMBL" id="CEH16464.1"/>
    </source>
</evidence>
<dbReference type="InterPro" id="IPR005178">
    <property type="entry name" value="Ostalpha/TMEM184C"/>
</dbReference>
<evidence type="ECO:0000256" key="5">
    <source>
        <dbReference type="SAM" id="MobiDB-lite"/>
    </source>
</evidence>
<feature type="compositionally biased region" description="Basic and acidic residues" evidence="5">
    <location>
        <begin position="840"/>
        <end position="858"/>
    </location>
</feature>
<feature type="transmembrane region" description="Helical" evidence="6">
    <location>
        <begin position="75"/>
        <end position="92"/>
    </location>
</feature>
<evidence type="ECO:0000256" key="1">
    <source>
        <dbReference type="ARBA" id="ARBA00004141"/>
    </source>
</evidence>
<feature type="compositionally biased region" description="Low complexity" evidence="5">
    <location>
        <begin position="1152"/>
        <end position="1168"/>
    </location>
</feature>
<dbReference type="Pfam" id="PF03619">
    <property type="entry name" value="Solute_trans_a"/>
    <property type="match status" value="1"/>
</dbReference>
<feature type="compositionally biased region" description="Polar residues" evidence="5">
    <location>
        <begin position="818"/>
        <end position="839"/>
    </location>
</feature>
<feature type="compositionally biased region" description="Low complexity" evidence="5">
    <location>
        <begin position="606"/>
        <end position="620"/>
    </location>
</feature>
<feature type="compositionally biased region" description="Polar residues" evidence="5">
    <location>
        <begin position="1099"/>
        <end position="1121"/>
    </location>
</feature>
<dbReference type="STRING" id="401625.A0A0P1BK59"/>
<feature type="compositionally biased region" description="Polar residues" evidence="5">
    <location>
        <begin position="947"/>
        <end position="979"/>
    </location>
</feature>
<dbReference type="OrthoDB" id="5348404at2759"/>
<reference evidence="7 8" key="1">
    <citation type="submission" date="2014-09" db="EMBL/GenBank/DDBJ databases">
        <authorList>
            <person name="Magalhaes I.L.F."/>
            <person name="Oliveira U."/>
            <person name="Santos F.R."/>
            <person name="Vidigal T.H.D.A."/>
            <person name="Brescovit A.D."/>
            <person name="Santos A.J."/>
        </authorList>
    </citation>
    <scope>NUCLEOTIDE SEQUENCE [LARGE SCALE GENOMIC DNA]</scope>
</reference>
<dbReference type="Proteomes" id="UP000054845">
    <property type="component" value="Unassembled WGS sequence"/>
</dbReference>
<protein>
    <submittedName>
        <fullName evidence="7">Predicted seven transmembrane receptor-rhodopsin family</fullName>
    </submittedName>
</protein>
<proteinExistence type="predicted"/>
<keyword evidence="3 6" id="KW-1133">Transmembrane helix</keyword>
<evidence type="ECO:0000256" key="4">
    <source>
        <dbReference type="ARBA" id="ARBA00023136"/>
    </source>
</evidence>
<feature type="transmembrane region" description="Helical" evidence="6">
    <location>
        <begin position="241"/>
        <end position="262"/>
    </location>
</feature>
<keyword evidence="7" id="KW-0675">Receptor</keyword>
<feature type="region of interest" description="Disordered" evidence="5">
    <location>
        <begin position="576"/>
        <end position="721"/>
    </location>
</feature>
<keyword evidence="2 6" id="KW-0812">Transmembrane</keyword>
<feature type="compositionally biased region" description="Basic and acidic residues" evidence="5">
    <location>
        <begin position="545"/>
        <end position="555"/>
    </location>
</feature>
<name>A0A0P1BK59_9BASI</name>
<feature type="transmembrane region" description="Helical" evidence="6">
    <location>
        <begin position="199"/>
        <end position="221"/>
    </location>
</feature>